<dbReference type="PROSITE" id="PS51900">
    <property type="entry name" value="CB"/>
    <property type="match status" value="1"/>
</dbReference>
<protein>
    <submittedName>
        <fullName evidence="8">Phage integrase</fullName>
    </submittedName>
</protein>
<dbReference type="GO" id="GO:0015074">
    <property type="term" value="P:DNA integration"/>
    <property type="evidence" value="ECO:0007669"/>
    <property type="project" value="UniProtKB-KW"/>
</dbReference>
<dbReference type="EMBL" id="BLKY01000001">
    <property type="protein sequence ID" value="GFG84562.1"/>
    <property type="molecule type" value="Genomic_DNA"/>
</dbReference>
<sequence>MAGRPSLRIGEHGRVNRRELKPGVWQADCRWRGPDGRTIRVVKQTPAGAADPRGRAAEDALLAELDRRAAAGGASGTEITGNTRLAALVDLHLERLADDGRSPATLATYRTAADKLDPFAGGLRVAEVTPHRLDGALRTMRKAHGPTMTRQALTIIKGALQIAVAAGAAPRNAARDVQLDRPEPARRAPALTVEELRGLLAAITADEAAQRLDLADPIAVLAGTGLRKSELLGLRWQDFDPDGRTIAVAGRVVRATGHGLQRLDNAKTRAGVRVVPAPRFVCDTLTKRRHRPFYGEQTAIFPSTAGGWRDPGNFGKQWRAVRDQLGVPDVSSHSFRRSVATLLDDAGFSPRVGADQLGHSRPSITMDVYQQRGRVHRGVADMLDSHISGE</sequence>
<name>A0A7I9Y7G0_MYCAL</name>
<evidence type="ECO:0000259" key="6">
    <source>
        <dbReference type="PROSITE" id="PS51898"/>
    </source>
</evidence>
<evidence type="ECO:0000259" key="7">
    <source>
        <dbReference type="PROSITE" id="PS51900"/>
    </source>
</evidence>
<keyword evidence="4" id="KW-0233">DNA recombination</keyword>
<dbReference type="PANTHER" id="PTHR30629:SF2">
    <property type="entry name" value="PROPHAGE INTEGRASE INTS-RELATED"/>
    <property type="match status" value="1"/>
</dbReference>
<comment type="caution">
    <text evidence="8">The sequence shown here is derived from an EMBL/GenBank/DDBJ whole genome shotgun (WGS) entry which is preliminary data.</text>
</comment>
<dbReference type="InterPro" id="IPR050808">
    <property type="entry name" value="Phage_Integrase"/>
</dbReference>
<accession>A0A7I9Y7G0</accession>
<evidence type="ECO:0000313" key="9">
    <source>
        <dbReference type="Proteomes" id="UP000465305"/>
    </source>
</evidence>
<dbReference type="CDD" id="cd01189">
    <property type="entry name" value="INT_ICEBs1_C_like"/>
    <property type="match status" value="1"/>
</dbReference>
<feature type="domain" description="Tyr recombinase" evidence="6">
    <location>
        <begin position="186"/>
        <end position="388"/>
    </location>
</feature>
<dbReference type="AlphaFoldDB" id="A0A7I9Y7G0"/>
<evidence type="ECO:0000256" key="1">
    <source>
        <dbReference type="ARBA" id="ARBA00008857"/>
    </source>
</evidence>
<dbReference type="InterPro" id="IPR044068">
    <property type="entry name" value="CB"/>
</dbReference>
<keyword evidence="3 5" id="KW-0238">DNA-binding</keyword>
<evidence type="ECO:0000256" key="5">
    <source>
        <dbReference type="PROSITE-ProRule" id="PRU01248"/>
    </source>
</evidence>
<evidence type="ECO:0000256" key="2">
    <source>
        <dbReference type="ARBA" id="ARBA00022908"/>
    </source>
</evidence>
<dbReference type="PROSITE" id="PS51898">
    <property type="entry name" value="TYR_RECOMBINASE"/>
    <property type="match status" value="1"/>
</dbReference>
<dbReference type="Proteomes" id="UP000465305">
    <property type="component" value="Unassembled WGS sequence"/>
</dbReference>
<evidence type="ECO:0000313" key="8">
    <source>
        <dbReference type="EMBL" id="GFG84562.1"/>
    </source>
</evidence>
<dbReference type="Gene3D" id="1.10.150.130">
    <property type="match status" value="1"/>
</dbReference>
<reference evidence="8 9" key="1">
    <citation type="journal article" date="2019" name="Emerg. Microbes Infect.">
        <title>Comprehensive subspecies identification of 175 nontuberculous mycobacteria species based on 7547 genomic profiles.</title>
        <authorList>
            <person name="Matsumoto Y."/>
            <person name="Kinjo T."/>
            <person name="Motooka D."/>
            <person name="Nabeya D."/>
            <person name="Jung N."/>
            <person name="Uechi K."/>
            <person name="Horii T."/>
            <person name="Iida T."/>
            <person name="Fujita J."/>
            <person name="Nakamura S."/>
        </authorList>
    </citation>
    <scope>NUCLEOTIDE SEQUENCE [LARGE SCALE GENOMIC DNA]</scope>
    <source>
        <strain evidence="8 9">JCM 30723</strain>
    </source>
</reference>
<keyword evidence="2" id="KW-0229">DNA integration</keyword>
<dbReference type="SUPFAM" id="SSF56349">
    <property type="entry name" value="DNA breaking-rejoining enzymes"/>
    <property type="match status" value="1"/>
</dbReference>
<dbReference type="InterPro" id="IPR010998">
    <property type="entry name" value="Integrase_recombinase_N"/>
</dbReference>
<dbReference type="Gene3D" id="1.10.443.10">
    <property type="entry name" value="Intergrase catalytic core"/>
    <property type="match status" value="1"/>
</dbReference>
<organism evidence="8 9">
    <name type="scientific">Mycolicibacter algericus</name>
    <name type="common">Mycobacterium algericum</name>
    <dbReference type="NCBI Taxonomy" id="1288388"/>
    <lineage>
        <taxon>Bacteria</taxon>
        <taxon>Bacillati</taxon>
        <taxon>Actinomycetota</taxon>
        <taxon>Actinomycetes</taxon>
        <taxon>Mycobacteriales</taxon>
        <taxon>Mycobacteriaceae</taxon>
        <taxon>Mycolicibacter</taxon>
    </lineage>
</organism>
<dbReference type="GO" id="GO:0003677">
    <property type="term" value="F:DNA binding"/>
    <property type="evidence" value="ECO:0007669"/>
    <property type="project" value="UniProtKB-UniRule"/>
</dbReference>
<gene>
    <name evidence="8" type="ORF">MALGJ_12380</name>
</gene>
<dbReference type="Pfam" id="PF00589">
    <property type="entry name" value="Phage_integrase"/>
    <property type="match status" value="1"/>
</dbReference>
<dbReference type="GO" id="GO:0006310">
    <property type="term" value="P:DNA recombination"/>
    <property type="evidence" value="ECO:0007669"/>
    <property type="project" value="UniProtKB-KW"/>
</dbReference>
<dbReference type="InterPro" id="IPR002104">
    <property type="entry name" value="Integrase_catalytic"/>
</dbReference>
<dbReference type="InterPro" id="IPR011010">
    <property type="entry name" value="DNA_brk_join_enz"/>
</dbReference>
<evidence type="ECO:0000256" key="3">
    <source>
        <dbReference type="ARBA" id="ARBA00023125"/>
    </source>
</evidence>
<dbReference type="InterPro" id="IPR013762">
    <property type="entry name" value="Integrase-like_cat_sf"/>
</dbReference>
<comment type="similarity">
    <text evidence="1">Belongs to the 'phage' integrase family.</text>
</comment>
<evidence type="ECO:0000256" key="4">
    <source>
        <dbReference type="ARBA" id="ARBA00023172"/>
    </source>
</evidence>
<proteinExistence type="inferred from homology"/>
<feature type="domain" description="Core-binding (CB)" evidence="7">
    <location>
        <begin position="83"/>
        <end position="164"/>
    </location>
</feature>
<dbReference type="RefSeq" id="WP_083036260.1">
    <property type="nucleotide sequence ID" value="NZ_BLKY01000001.1"/>
</dbReference>
<dbReference type="PANTHER" id="PTHR30629">
    <property type="entry name" value="PROPHAGE INTEGRASE"/>
    <property type="match status" value="1"/>
</dbReference>